<dbReference type="Pfam" id="PF06585">
    <property type="entry name" value="JHBP"/>
    <property type="match status" value="1"/>
</dbReference>
<dbReference type="InParanoid" id="A0A212FF86"/>
<dbReference type="AlphaFoldDB" id="A0A212FF86"/>
<dbReference type="PANTHER" id="PTHR11008">
    <property type="entry name" value="PROTEIN TAKEOUT-LIKE PROTEIN"/>
    <property type="match status" value="1"/>
</dbReference>
<sequence length="243" mass="27269">MFFFFSVDTLSKCAIKDNDCVKNLFQKIIIEYSSTGVPEYGVPPFDPFKIKDITIPILGLLNFTIEDADVLGVKDCVIDSFSCEIEKGVVNVGISCDIEVKGKFLVSGTNPISDHIYAGKNIHGNGNGEIKAEKLHMDIAFYYNLVRKENNEIYVSPLVEQTELSYDMQNFHVSADNIFIGEEDVSEQFVSYINDNWKTISKLFGKTIFDEILKYLNEILTKIVDSVPVSTVISGDVSPYVKN</sequence>
<dbReference type="Gene3D" id="3.15.10.30">
    <property type="entry name" value="Haemolymph juvenile hormone binding protein"/>
    <property type="match status" value="1"/>
</dbReference>
<organism evidence="1 2">
    <name type="scientific">Danaus plexippus plexippus</name>
    <dbReference type="NCBI Taxonomy" id="278856"/>
    <lineage>
        <taxon>Eukaryota</taxon>
        <taxon>Metazoa</taxon>
        <taxon>Ecdysozoa</taxon>
        <taxon>Arthropoda</taxon>
        <taxon>Hexapoda</taxon>
        <taxon>Insecta</taxon>
        <taxon>Pterygota</taxon>
        <taxon>Neoptera</taxon>
        <taxon>Endopterygota</taxon>
        <taxon>Lepidoptera</taxon>
        <taxon>Glossata</taxon>
        <taxon>Ditrysia</taxon>
        <taxon>Papilionoidea</taxon>
        <taxon>Nymphalidae</taxon>
        <taxon>Danainae</taxon>
        <taxon>Danaini</taxon>
        <taxon>Danaina</taxon>
        <taxon>Danaus</taxon>
        <taxon>Danaus</taxon>
    </lineage>
</organism>
<dbReference type="EMBL" id="AGBW02008845">
    <property type="protein sequence ID" value="OWR52405.1"/>
    <property type="molecule type" value="Genomic_DNA"/>
</dbReference>
<dbReference type="GO" id="GO:0005615">
    <property type="term" value="C:extracellular space"/>
    <property type="evidence" value="ECO:0007669"/>
    <property type="project" value="TreeGrafter"/>
</dbReference>
<name>A0A212FF86_DANPL</name>
<dbReference type="InterPro" id="IPR038606">
    <property type="entry name" value="To_sf"/>
</dbReference>
<keyword evidence="2" id="KW-1185">Reference proteome</keyword>
<dbReference type="eggNOG" id="ENOG502T76Z">
    <property type="taxonomic scope" value="Eukaryota"/>
</dbReference>
<proteinExistence type="predicted"/>
<evidence type="ECO:0000313" key="1">
    <source>
        <dbReference type="EMBL" id="OWR52405.1"/>
    </source>
</evidence>
<dbReference type="PANTHER" id="PTHR11008:SF32">
    <property type="entry name" value="CIRCADIAN CLOCK-CONTROLLED PROTEIN DAYWAKE-RELATED"/>
    <property type="match status" value="1"/>
</dbReference>
<reference evidence="1 2" key="1">
    <citation type="journal article" date="2011" name="Cell">
        <title>The monarch butterfly genome yields insights into long-distance migration.</title>
        <authorList>
            <person name="Zhan S."/>
            <person name="Merlin C."/>
            <person name="Boore J.L."/>
            <person name="Reppert S.M."/>
        </authorList>
    </citation>
    <scope>NUCLEOTIDE SEQUENCE [LARGE SCALE GENOMIC DNA]</scope>
    <source>
        <strain evidence="1">F-2</strain>
    </source>
</reference>
<accession>A0A212FF86</accession>
<dbReference type="InterPro" id="IPR010562">
    <property type="entry name" value="Haemolymph_juvenile_hormone-bd"/>
</dbReference>
<protein>
    <submittedName>
        <fullName evidence="1">DUF233 protein</fullName>
    </submittedName>
</protein>
<comment type="caution">
    <text evidence="1">The sequence shown here is derived from an EMBL/GenBank/DDBJ whole genome shotgun (WGS) entry which is preliminary data.</text>
</comment>
<dbReference type="Proteomes" id="UP000007151">
    <property type="component" value="Unassembled WGS sequence"/>
</dbReference>
<dbReference type="SMART" id="SM00700">
    <property type="entry name" value="JHBP"/>
    <property type="match status" value="1"/>
</dbReference>
<evidence type="ECO:0000313" key="2">
    <source>
        <dbReference type="Proteomes" id="UP000007151"/>
    </source>
</evidence>
<gene>
    <name evidence="1" type="ORF">KGM_207906</name>
</gene>
<dbReference type="KEGG" id="dpl:KGM_207906"/>